<reference evidence="3 4" key="1">
    <citation type="submission" date="2020-04" db="EMBL/GenBank/DDBJ databases">
        <title>Vibrio sp. SM6, a novel species isolated from seawater.</title>
        <authorList>
            <person name="Wang X."/>
        </authorList>
    </citation>
    <scope>NUCLEOTIDE SEQUENCE [LARGE SCALE GENOMIC DNA]</scope>
    <source>
        <strain evidence="3 4">SM6</strain>
    </source>
</reference>
<gene>
    <name evidence="3" type="ORF">HGP28_06205</name>
</gene>
<comment type="caution">
    <text evidence="3">The sequence shown here is derived from an EMBL/GenBank/DDBJ whole genome shotgun (WGS) entry which is preliminary data.</text>
</comment>
<sequence length="244" mass="27818">MTIEQEEHNADDIVVIEQRDKRTLGYIAVAASLGLAFGGLIGSTYQSGQWQKSYQILEQQHTTLLTQKQALESASAKRELEIDAEVIEQSELAVAQYHQEVEAKLKRQQHQISELEKVNLALESRLKDQQSQIDEGVQHNANLNRQNEMQATVFARSRELFQHELKVKQALTALEKEREMLEPAIPALQSQCDVYLEGKSWDAKSDSCDRLDSAQSRLTQIDQMMEVHRMDLREIEVISAEMGL</sequence>
<accession>A0A7X8TPC6</accession>
<dbReference type="AlphaFoldDB" id="A0A7X8TPC6"/>
<proteinExistence type="predicted"/>
<keyword evidence="2" id="KW-1133">Transmembrane helix</keyword>
<evidence type="ECO:0000313" key="4">
    <source>
        <dbReference type="Proteomes" id="UP000535589"/>
    </source>
</evidence>
<dbReference type="Proteomes" id="UP000535589">
    <property type="component" value="Unassembled WGS sequence"/>
</dbReference>
<evidence type="ECO:0000256" key="1">
    <source>
        <dbReference type="SAM" id="Coils"/>
    </source>
</evidence>
<dbReference type="EMBL" id="JABAIK010000005">
    <property type="protein sequence ID" value="NLS12492.1"/>
    <property type="molecule type" value="Genomic_DNA"/>
</dbReference>
<organism evidence="3 4">
    <name type="scientific">Vibrio agarilyticus</name>
    <dbReference type="NCBI Taxonomy" id="2726741"/>
    <lineage>
        <taxon>Bacteria</taxon>
        <taxon>Pseudomonadati</taxon>
        <taxon>Pseudomonadota</taxon>
        <taxon>Gammaproteobacteria</taxon>
        <taxon>Vibrionales</taxon>
        <taxon>Vibrionaceae</taxon>
        <taxon>Vibrio</taxon>
    </lineage>
</organism>
<feature type="transmembrane region" description="Helical" evidence="2">
    <location>
        <begin position="24"/>
        <end position="45"/>
    </location>
</feature>
<evidence type="ECO:0000256" key="2">
    <source>
        <dbReference type="SAM" id="Phobius"/>
    </source>
</evidence>
<protein>
    <submittedName>
        <fullName evidence="3">Chromosome partitioning protein ParA</fullName>
    </submittedName>
</protein>
<dbReference type="RefSeq" id="WP_168835596.1">
    <property type="nucleotide sequence ID" value="NZ_JABAIK010000005.1"/>
</dbReference>
<name>A0A7X8TPC6_9VIBR</name>
<evidence type="ECO:0000313" key="3">
    <source>
        <dbReference type="EMBL" id="NLS12492.1"/>
    </source>
</evidence>
<keyword evidence="2" id="KW-0812">Transmembrane</keyword>
<keyword evidence="4" id="KW-1185">Reference proteome</keyword>
<keyword evidence="2" id="KW-0472">Membrane</keyword>
<keyword evidence="1" id="KW-0175">Coiled coil</keyword>
<feature type="coiled-coil region" evidence="1">
    <location>
        <begin position="98"/>
        <end position="132"/>
    </location>
</feature>